<organism evidence="13 14">
    <name type="scientific">Coturnix japonica</name>
    <name type="common">Japanese quail</name>
    <name type="synonym">Coturnix coturnix japonica</name>
    <dbReference type="NCBI Taxonomy" id="93934"/>
    <lineage>
        <taxon>Eukaryota</taxon>
        <taxon>Metazoa</taxon>
        <taxon>Chordata</taxon>
        <taxon>Craniata</taxon>
        <taxon>Vertebrata</taxon>
        <taxon>Euteleostomi</taxon>
        <taxon>Archelosauria</taxon>
        <taxon>Archosauria</taxon>
        <taxon>Dinosauria</taxon>
        <taxon>Saurischia</taxon>
        <taxon>Theropoda</taxon>
        <taxon>Coelurosauria</taxon>
        <taxon>Aves</taxon>
        <taxon>Neognathae</taxon>
        <taxon>Galloanserae</taxon>
        <taxon>Galliformes</taxon>
        <taxon>Phasianidae</taxon>
        <taxon>Perdicinae</taxon>
        <taxon>Coturnix</taxon>
    </lineage>
</organism>
<name>A0A8C2UDB1_COTJA</name>
<dbReference type="SMART" id="SM00631">
    <property type="entry name" value="Zn_pept"/>
    <property type="match status" value="1"/>
</dbReference>
<keyword evidence="9" id="KW-0325">Glycoprotein</keyword>
<reference evidence="13" key="3">
    <citation type="submission" date="2025-09" db="UniProtKB">
        <authorList>
            <consortium name="Ensembl"/>
        </authorList>
    </citation>
    <scope>IDENTIFICATION</scope>
</reference>
<dbReference type="InterPro" id="IPR000834">
    <property type="entry name" value="Peptidase_M14"/>
</dbReference>
<proteinExistence type="inferred from homology"/>
<evidence type="ECO:0000256" key="7">
    <source>
        <dbReference type="ARBA" id="ARBA00022833"/>
    </source>
</evidence>
<accession>A0A8C2UDB1</accession>
<dbReference type="InterPro" id="IPR050753">
    <property type="entry name" value="Peptidase_M14_domain"/>
</dbReference>
<keyword evidence="7" id="KW-0862">Zinc</keyword>
<dbReference type="PROSITE" id="PS52035">
    <property type="entry name" value="PEPTIDASE_M14"/>
    <property type="match status" value="1"/>
</dbReference>
<sequence length="536" mass="59231">MAGWLRPLAGTLLLLEVAAAVSFLHHRYEEMVRALFRVQSECPYVTRIYSIGRSVEGRHLYVLEFSDYPGIHEPLEPEFKYVGNMHGNEVLGRELLLQLSEFLCEEYRRGSERVIQLLHDTRIHIMPSMNPDGYEVAANQVPGKRALPPDGRGRKTLQNGGLLQVCFAVAVMPHFILIPTMPFAPQGPDAIGYLTGRNNANGVDLNRNFPDLNTFMYYSGEINGPNHHIPLPDNWKSQVQAWDAASAATSSYSTDMLIAALPFCSSQVEPETLAVIQWIGSYNFVLSANLHGGAVVANYPYDKSQDQRFRSHRRTANTPTPDDKLFQKLAKTYSYAHGWMHRGWNCGDYFVDGITNGASWYSLSKGMQDFNYLYTNCFEITLELSCNKFPPKEDLERQWMANREALVAFIEEIHQGIKGMVTDENNNGISGAVISVQGISHDVTSGEMGDYFRLLLPGTYTVTASAEGYQPQTVTATVGPAAASLVSQTQESSSSQGEGNAMCPRFLAKQPQLHQSVVLAPMSSNPAGAAAPTGSS</sequence>
<gene>
    <name evidence="13" type="primary">CPN1</name>
</gene>
<evidence type="ECO:0000313" key="13">
    <source>
        <dbReference type="Ensembl" id="ENSCJPP00005024800.1"/>
    </source>
</evidence>
<keyword evidence="14" id="KW-1185">Reference proteome</keyword>
<dbReference type="GO" id="GO:0016485">
    <property type="term" value="P:protein processing"/>
    <property type="evidence" value="ECO:0007669"/>
    <property type="project" value="TreeGrafter"/>
</dbReference>
<dbReference type="GeneTree" id="ENSGT00940000158235"/>
<evidence type="ECO:0000256" key="5">
    <source>
        <dbReference type="ARBA" id="ARBA00022723"/>
    </source>
</evidence>
<evidence type="ECO:0000256" key="9">
    <source>
        <dbReference type="ARBA" id="ARBA00023180"/>
    </source>
</evidence>
<evidence type="ECO:0000259" key="12">
    <source>
        <dbReference type="PROSITE" id="PS52035"/>
    </source>
</evidence>
<dbReference type="GO" id="GO:0005615">
    <property type="term" value="C:extracellular space"/>
    <property type="evidence" value="ECO:0007669"/>
    <property type="project" value="TreeGrafter"/>
</dbReference>
<feature type="domain" description="Peptidase M14" evidence="12">
    <location>
        <begin position="24"/>
        <end position="413"/>
    </location>
</feature>
<comment type="cofactor">
    <cofactor evidence="1">
        <name>Zn(2+)</name>
        <dbReference type="ChEBI" id="CHEBI:29105"/>
    </cofactor>
</comment>
<dbReference type="PANTHER" id="PTHR11532">
    <property type="entry name" value="PROTEASE M14 CARBOXYPEPTIDASE"/>
    <property type="match status" value="1"/>
</dbReference>
<comment type="similarity">
    <text evidence="2 10">Belongs to the peptidase M14 family.</text>
</comment>
<evidence type="ECO:0000256" key="10">
    <source>
        <dbReference type="PROSITE-ProRule" id="PRU01379"/>
    </source>
</evidence>
<reference evidence="13" key="2">
    <citation type="submission" date="2025-08" db="UniProtKB">
        <authorList>
            <consortium name="Ensembl"/>
        </authorList>
    </citation>
    <scope>IDENTIFICATION</scope>
</reference>
<feature type="signal peptide" evidence="11">
    <location>
        <begin position="1"/>
        <end position="20"/>
    </location>
</feature>
<dbReference type="InterPro" id="IPR057246">
    <property type="entry name" value="CARBOXYPEPT_ZN_1"/>
</dbReference>
<feature type="active site" description="Proton donor/acceptor" evidence="10">
    <location>
        <position position="383"/>
    </location>
</feature>
<dbReference type="GO" id="GO:0004181">
    <property type="term" value="F:metallocarboxypeptidase activity"/>
    <property type="evidence" value="ECO:0007669"/>
    <property type="project" value="InterPro"/>
</dbReference>
<dbReference type="SUPFAM" id="SSF53187">
    <property type="entry name" value="Zn-dependent exopeptidases"/>
    <property type="match status" value="1"/>
</dbReference>
<evidence type="ECO:0000313" key="14">
    <source>
        <dbReference type="Proteomes" id="UP000694412"/>
    </source>
</evidence>
<dbReference type="PROSITE" id="PS00132">
    <property type="entry name" value="CARBOXYPEPT_ZN_1"/>
    <property type="match status" value="1"/>
</dbReference>
<dbReference type="InterPro" id="IPR057247">
    <property type="entry name" value="CARBOXYPEPT_ZN_2"/>
</dbReference>
<keyword evidence="8" id="KW-0482">Metalloprotease</keyword>
<dbReference type="CDD" id="cd11308">
    <property type="entry name" value="Peptidase_M14NE-CP-C_like"/>
    <property type="match status" value="1"/>
</dbReference>
<keyword evidence="6" id="KW-0378">Hydrolase</keyword>
<dbReference type="Gene3D" id="3.40.630.10">
    <property type="entry name" value="Zn peptidases"/>
    <property type="match status" value="1"/>
</dbReference>
<keyword evidence="3" id="KW-0121">Carboxypeptidase</keyword>
<evidence type="ECO:0000256" key="4">
    <source>
        <dbReference type="ARBA" id="ARBA00022670"/>
    </source>
</evidence>
<dbReference type="Pfam" id="PF00246">
    <property type="entry name" value="Peptidase_M14"/>
    <property type="match status" value="1"/>
</dbReference>
<dbReference type="GO" id="GO:0008270">
    <property type="term" value="F:zinc ion binding"/>
    <property type="evidence" value="ECO:0007669"/>
    <property type="project" value="InterPro"/>
</dbReference>
<evidence type="ECO:0000256" key="8">
    <source>
        <dbReference type="ARBA" id="ARBA00023049"/>
    </source>
</evidence>
<dbReference type="GO" id="GO:0006518">
    <property type="term" value="P:peptide metabolic process"/>
    <property type="evidence" value="ECO:0007669"/>
    <property type="project" value="TreeGrafter"/>
</dbReference>
<dbReference type="Ensembl" id="ENSCJPT00005033784.1">
    <property type="protein sequence ID" value="ENSCJPP00005024800.1"/>
    <property type="gene ID" value="ENSCJPG00005019521.1"/>
</dbReference>
<keyword evidence="5" id="KW-0479">Metal-binding</keyword>
<dbReference type="PRINTS" id="PR00765">
    <property type="entry name" value="CRBOXYPTASEA"/>
</dbReference>
<evidence type="ECO:0000256" key="1">
    <source>
        <dbReference type="ARBA" id="ARBA00001947"/>
    </source>
</evidence>
<dbReference type="AlphaFoldDB" id="A0A8C2UDB1"/>
<evidence type="ECO:0000256" key="6">
    <source>
        <dbReference type="ARBA" id="ARBA00022801"/>
    </source>
</evidence>
<evidence type="ECO:0000256" key="2">
    <source>
        <dbReference type="ARBA" id="ARBA00005988"/>
    </source>
</evidence>
<dbReference type="InterPro" id="IPR008969">
    <property type="entry name" value="CarboxyPept-like_regulatory"/>
</dbReference>
<dbReference type="Gene3D" id="2.60.40.1120">
    <property type="entry name" value="Carboxypeptidase-like, regulatory domain"/>
    <property type="match status" value="1"/>
</dbReference>
<feature type="chain" id="PRO_5034664153" evidence="11">
    <location>
        <begin position="21"/>
        <end position="536"/>
    </location>
</feature>
<dbReference type="SUPFAM" id="SSF49464">
    <property type="entry name" value="Carboxypeptidase regulatory domain-like"/>
    <property type="match status" value="1"/>
</dbReference>
<protein>
    <submittedName>
        <fullName evidence="13">Carboxypeptidase N subunit 1</fullName>
    </submittedName>
</protein>
<dbReference type="PANTHER" id="PTHR11532:SF80">
    <property type="entry name" value="CARBOXYPEPTIDASE N CATALYTIC CHAIN"/>
    <property type="match status" value="1"/>
</dbReference>
<dbReference type="Proteomes" id="UP000694412">
    <property type="component" value="Chromosome 6"/>
</dbReference>
<keyword evidence="4" id="KW-0645">Protease</keyword>
<dbReference type="PROSITE" id="PS00133">
    <property type="entry name" value="CARBOXYPEPT_ZN_2"/>
    <property type="match status" value="1"/>
</dbReference>
<reference evidence="13" key="1">
    <citation type="submission" date="2015-11" db="EMBL/GenBank/DDBJ databases">
        <authorList>
            <consortium name="International Coturnix japonica Genome Analysis Consortium"/>
            <person name="Warren W."/>
            <person name="Burt D.W."/>
            <person name="Antin P.B."/>
            <person name="Lanford R."/>
            <person name="Gros J."/>
            <person name="Wilson R.K."/>
        </authorList>
    </citation>
    <scope>NUCLEOTIDE SEQUENCE [LARGE SCALE GENOMIC DNA]</scope>
</reference>
<evidence type="ECO:0000256" key="3">
    <source>
        <dbReference type="ARBA" id="ARBA00022645"/>
    </source>
</evidence>
<keyword evidence="11" id="KW-0732">Signal</keyword>
<evidence type="ECO:0000256" key="11">
    <source>
        <dbReference type="SAM" id="SignalP"/>
    </source>
</evidence>
<dbReference type="Pfam" id="PF13620">
    <property type="entry name" value="CarboxypepD_reg"/>
    <property type="match status" value="1"/>
</dbReference>